<dbReference type="RefSeq" id="WP_073075957.1">
    <property type="nucleotide sequence ID" value="NZ_FQXV01000001.1"/>
</dbReference>
<evidence type="ECO:0000313" key="2">
    <source>
        <dbReference type="EMBL" id="SHH59282.1"/>
    </source>
</evidence>
<feature type="domain" description="Carrier" evidence="1">
    <location>
        <begin position="4"/>
        <end position="68"/>
    </location>
</feature>
<dbReference type="InterPro" id="IPR009081">
    <property type="entry name" value="PP-bd_ACP"/>
</dbReference>
<dbReference type="Gene3D" id="1.10.1200.10">
    <property type="entry name" value="ACP-like"/>
    <property type="match status" value="1"/>
</dbReference>
<dbReference type="AlphaFoldDB" id="A0A1M5U8B6"/>
<accession>A0A1M5U8B6</accession>
<sequence>MDEKFVNLIASTLEIPADDLKYDSTTETVPQWTSLSHWEIIEALEAQYGIEFTMDEATEFKNLGELYEILQRKLS</sequence>
<dbReference type="Proteomes" id="UP000183995">
    <property type="component" value="Unassembled WGS sequence"/>
</dbReference>
<dbReference type="InterPro" id="IPR036736">
    <property type="entry name" value="ACP-like_sf"/>
</dbReference>
<evidence type="ECO:0000259" key="1">
    <source>
        <dbReference type="Pfam" id="PF00550"/>
    </source>
</evidence>
<reference evidence="2 3" key="1">
    <citation type="submission" date="2016-11" db="EMBL/GenBank/DDBJ databases">
        <authorList>
            <person name="Jaros S."/>
            <person name="Januszkiewicz K."/>
            <person name="Wedrychowicz H."/>
        </authorList>
    </citation>
    <scope>NUCLEOTIDE SEQUENCE [LARGE SCALE GENOMIC DNA]</scope>
    <source>
        <strain evidence="2 3">DSM 10068</strain>
    </source>
</reference>
<keyword evidence="3" id="KW-1185">Reference proteome</keyword>
<dbReference type="STRING" id="1123282.SAMN02745823_00404"/>
<gene>
    <name evidence="2" type="ORF">SAMN02745823_00404</name>
</gene>
<organism evidence="2 3">
    <name type="scientific">Sporobacter termitidis DSM 10068</name>
    <dbReference type="NCBI Taxonomy" id="1123282"/>
    <lineage>
        <taxon>Bacteria</taxon>
        <taxon>Bacillati</taxon>
        <taxon>Bacillota</taxon>
        <taxon>Clostridia</taxon>
        <taxon>Eubacteriales</taxon>
        <taxon>Oscillospiraceae</taxon>
        <taxon>Sporobacter</taxon>
    </lineage>
</organism>
<evidence type="ECO:0000313" key="3">
    <source>
        <dbReference type="Proteomes" id="UP000183995"/>
    </source>
</evidence>
<proteinExistence type="predicted"/>
<dbReference type="EMBL" id="FQXV01000001">
    <property type="protein sequence ID" value="SHH59282.1"/>
    <property type="molecule type" value="Genomic_DNA"/>
</dbReference>
<dbReference type="Pfam" id="PF00550">
    <property type="entry name" value="PP-binding"/>
    <property type="match status" value="1"/>
</dbReference>
<name>A0A1M5U8B6_9FIRM</name>
<dbReference type="SUPFAM" id="SSF47336">
    <property type="entry name" value="ACP-like"/>
    <property type="match status" value="1"/>
</dbReference>
<dbReference type="OrthoDB" id="9811033at2"/>
<protein>
    <submittedName>
        <fullName evidence="2">Acyl carrier protein</fullName>
    </submittedName>
</protein>